<sequence length="79" mass="8631">MRQVEGNVSDDPWLVANTTFDLARIRNQVHDQRVLSTERVLSHGRTRSVLTTASSPFRRPSATPRFAGSGSPPGRSAGL</sequence>
<evidence type="ECO:0000313" key="1">
    <source>
        <dbReference type="EMBL" id="KAG0436179.1"/>
    </source>
</evidence>
<gene>
    <name evidence="1" type="ORF">HPB47_018095</name>
</gene>
<keyword evidence="2" id="KW-1185">Reference proteome</keyword>
<comment type="caution">
    <text evidence="1">The sequence shown here is derived from an EMBL/GenBank/DDBJ whole genome shotgun (WGS) entry which is preliminary data.</text>
</comment>
<evidence type="ECO:0000313" key="2">
    <source>
        <dbReference type="Proteomes" id="UP000805193"/>
    </source>
</evidence>
<protein>
    <submittedName>
        <fullName evidence="1">Uncharacterized protein</fullName>
    </submittedName>
</protein>
<dbReference type="EMBL" id="JABSTQ010007144">
    <property type="protein sequence ID" value="KAG0436179.1"/>
    <property type="molecule type" value="Genomic_DNA"/>
</dbReference>
<organism evidence="1 2">
    <name type="scientific">Ixodes persulcatus</name>
    <name type="common">Taiga tick</name>
    <dbReference type="NCBI Taxonomy" id="34615"/>
    <lineage>
        <taxon>Eukaryota</taxon>
        <taxon>Metazoa</taxon>
        <taxon>Ecdysozoa</taxon>
        <taxon>Arthropoda</taxon>
        <taxon>Chelicerata</taxon>
        <taxon>Arachnida</taxon>
        <taxon>Acari</taxon>
        <taxon>Parasitiformes</taxon>
        <taxon>Ixodida</taxon>
        <taxon>Ixodoidea</taxon>
        <taxon>Ixodidae</taxon>
        <taxon>Ixodinae</taxon>
        <taxon>Ixodes</taxon>
    </lineage>
</organism>
<name>A0AC60QLL3_IXOPE</name>
<accession>A0AC60QLL3</accession>
<reference evidence="1 2" key="1">
    <citation type="journal article" date="2020" name="Cell">
        <title>Large-Scale Comparative Analyses of Tick Genomes Elucidate Their Genetic Diversity and Vector Capacities.</title>
        <authorList>
            <consortium name="Tick Genome and Microbiome Consortium (TIGMIC)"/>
            <person name="Jia N."/>
            <person name="Wang J."/>
            <person name="Shi W."/>
            <person name="Du L."/>
            <person name="Sun Y."/>
            <person name="Zhan W."/>
            <person name="Jiang J.F."/>
            <person name="Wang Q."/>
            <person name="Zhang B."/>
            <person name="Ji P."/>
            <person name="Bell-Sakyi L."/>
            <person name="Cui X.M."/>
            <person name="Yuan T.T."/>
            <person name="Jiang B.G."/>
            <person name="Yang W.F."/>
            <person name="Lam T.T."/>
            <person name="Chang Q.C."/>
            <person name="Ding S.J."/>
            <person name="Wang X.J."/>
            <person name="Zhu J.G."/>
            <person name="Ruan X.D."/>
            <person name="Zhao L."/>
            <person name="Wei J.T."/>
            <person name="Ye R.Z."/>
            <person name="Que T.C."/>
            <person name="Du C.H."/>
            <person name="Zhou Y.H."/>
            <person name="Cheng J.X."/>
            <person name="Dai P.F."/>
            <person name="Guo W.B."/>
            <person name="Han X.H."/>
            <person name="Huang E.J."/>
            <person name="Li L.F."/>
            <person name="Wei W."/>
            <person name="Gao Y.C."/>
            <person name="Liu J.Z."/>
            <person name="Shao H.Z."/>
            <person name="Wang X."/>
            <person name="Wang C.C."/>
            <person name="Yang T.C."/>
            <person name="Huo Q.B."/>
            <person name="Li W."/>
            <person name="Chen H.Y."/>
            <person name="Chen S.E."/>
            <person name="Zhou L.G."/>
            <person name="Ni X.B."/>
            <person name="Tian J.H."/>
            <person name="Sheng Y."/>
            <person name="Liu T."/>
            <person name="Pan Y.S."/>
            <person name="Xia L.Y."/>
            <person name="Li J."/>
            <person name="Zhao F."/>
            <person name="Cao W.C."/>
        </authorList>
    </citation>
    <scope>NUCLEOTIDE SEQUENCE [LARGE SCALE GENOMIC DNA]</scope>
    <source>
        <strain evidence="1">Iper-2018</strain>
    </source>
</reference>
<proteinExistence type="predicted"/>
<dbReference type="Proteomes" id="UP000805193">
    <property type="component" value="Unassembled WGS sequence"/>
</dbReference>